<sequence>MEYGNGMFFHMSPWVQFLLATPVQFYVGGHYYRDAYNAVRGGSANMAVLVVLGTSAAYFYSLIVTILGTCQFLYYEAAAIVMT</sequence>
<organism evidence="3 4">
    <name type="scientific">Shouchella clausii</name>
    <name type="common">Alkalihalobacillus clausii</name>
    <dbReference type="NCBI Taxonomy" id="79880"/>
    <lineage>
        <taxon>Bacteria</taxon>
        <taxon>Bacillati</taxon>
        <taxon>Bacillota</taxon>
        <taxon>Bacilli</taxon>
        <taxon>Bacillales</taxon>
        <taxon>Bacillaceae</taxon>
        <taxon>Shouchella</taxon>
    </lineage>
</organism>
<gene>
    <name evidence="3" type="ORF">CHH61_24490</name>
</gene>
<comment type="caution">
    <text evidence="3">The sequence shown here is derived from an EMBL/GenBank/DDBJ whole genome shotgun (WGS) entry which is preliminary data.</text>
</comment>
<reference evidence="3 4" key="1">
    <citation type="submission" date="2017-07" db="EMBL/GenBank/DDBJ databases">
        <title>Isolation and whole genome analysis of endospore-forming bacteria from heroin.</title>
        <authorList>
            <person name="Kalinowski J."/>
            <person name="Ahrens B."/>
            <person name="Al-Dilaimi A."/>
            <person name="Winkler A."/>
            <person name="Wibberg D."/>
            <person name="Schleenbecker U."/>
            <person name="Ruckert C."/>
            <person name="Wolfel R."/>
            <person name="Grass G."/>
        </authorList>
    </citation>
    <scope>NUCLEOTIDE SEQUENCE [LARGE SCALE GENOMIC DNA]</scope>
    <source>
        <strain evidence="3 4">7523-2</strain>
    </source>
</reference>
<feature type="non-terminal residue" evidence="3">
    <location>
        <position position="83"/>
    </location>
</feature>
<name>A0A268R2C9_SHOCL</name>
<feature type="transmembrane region" description="Helical" evidence="2">
    <location>
        <begin position="47"/>
        <end position="75"/>
    </location>
</feature>
<dbReference type="PANTHER" id="PTHR46594">
    <property type="entry name" value="P-TYPE CATION-TRANSPORTING ATPASE"/>
    <property type="match status" value="1"/>
</dbReference>
<protein>
    <submittedName>
        <fullName evidence="3">Uncharacterized protein</fullName>
    </submittedName>
</protein>
<proteinExistence type="predicted"/>
<dbReference type="AlphaFoldDB" id="A0A268R2C9"/>
<dbReference type="GO" id="GO:0046872">
    <property type="term" value="F:metal ion binding"/>
    <property type="evidence" value="ECO:0007669"/>
    <property type="project" value="UniProtKB-KW"/>
</dbReference>
<keyword evidence="2" id="KW-1133">Transmembrane helix</keyword>
<dbReference type="Proteomes" id="UP000216133">
    <property type="component" value="Unassembled WGS sequence"/>
</dbReference>
<feature type="non-terminal residue" evidence="3">
    <location>
        <position position="1"/>
    </location>
</feature>
<evidence type="ECO:0000256" key="2">
    <source>
        <dbReference type="SAM" id="Phobius"/>
    </source>
</evidence>
<feature type="transmembrane region" description="Helical" evidence="2">
    <location>
        <begin position="7"/>
        <end position="27"/>
    </location>
</feature>
<keyword evidence="1" id="KW-0479">Metal-binding</keyword>
<keyword evidence="2" id="KW-0472">Membrane</keyword>
<keyword evidence="2" id="KW-0812">Transmembrane</keyword>
<evidence type="ECO:0000313" key="3">
    <source>
        <dbReference type="EMBL" id="PAF14342.1"/>
    </source>
</evidence>
<dbReference type="PANTHER" id="PTHR46594:SF4">
    <property type="entry name" value="P-TYPE CATION-TRANSPORTING ATPASE"/>
    <property type="match status" value="1"/>
</dbReference>
<evidence type="ECO:0000256" key="1">
    <source>
        <dbReference type="ARBA" id="ARBA00022723"/>
    </source>
</evidence>
<dbReference type="EMBL" id="NPBS01000560">
    <property type="protein sequence ID" value="PAF14342.1"/>
    <property type="molecule type" value="Genomic_DNA"/>
</dbReference>
<accession>A0A268R2C9</accession>
<evidence type="ECO:0000313" key="4">
    <source>
        <dbReference type="Proteomes" id="UP000216133"/>
    </source>
</evidence>